<protein>
    <submittedName>
        <fullName evidence="6">NAD(P)/FAD-dependent oxidoreductase</fullName>
    </submittedName>
</protein>
<evidence type="ECO:0000259" key="5">
    <source>
        <dbReference type="Pfam" id="PF07992"/>
    </source>
</evidence>
<dbReference type="RefSeq" id="WP_033360220.1">
    <property type="nucleotide sequence ID" value="NZ_CP073767.1"/>
</dbReference>
<gene>
    <name evidence="6" type="ORF">Daura_14850</name>
</gene>
<sequence length="326" mass="34118">MQSEYDVVVIGGGAAGLSAALTLSRARRRVLVVDAGSPRNAPAGHVHNYLGRENTPPGELLAIGREEVALYGGEVRPGTVTAVRPGTATRPGTADRLDGDQRGADAGREWPRFVVELADGTTVGARRVLVTTGLVDELPDIPGVAEHWGSRVLHCPYCHGWEVRDRPVAILGLSAMSAHQALLWRQWTPNVTLLLHTAPTPTDEELAKFARRGIRIVEGEVTSFGADGARLADGTLVPVEALVLMSRVEARADALAPLGLKPADFEANGHRFGTHLPSGMGGATTVPGLYVAGNVTDPMATVIAAAAAGVSTGGMLNMDLVMEDSA</sequence>
<evidence type="ECO:0000313" key="6">
    <source>
        <dbReference type="EMBL" id="UWZ57327.1"/>
    </source>
</evidence>
<dbReference type="PANTHER" id="PTHR48105">
    <property type="entry name" value="THIOREDOXIN REDUCTASE 1-RELATED-RELATED"/>
    <property type="match status" value="1"/>
</dbReference>
<dbReference type="InterPro" id="IPR023753">
    <property type="entry name" value="FAD/NAD-binding_dom"/>
</dbReference>
<dbReference type="AlphaFoldDB" id="A0A9Q9MQ84"/>
<dbReference type="InterPro" id="IPR036188">
    <property type="entry name" value="FAD/NAD-bd_sf"/>
</dbReference>
<feature type="domain" description="FAD/NAD(P)-binding" evidence="5">
    <location>
        <begin position="5"/>
        <end position="308"/>
    </location>
</feature>
<dbReference type="OrthoDB" id="9786503at2"/>
<proteinExistence type="predicted"/>
<dbReference type="SUPFAM" id="SSF51905">
    <property type="entry name" value="FAD/NAD(P)-binding domain"/>
    <property type="match status" value="1"/>
</dbReference>
<dbReference type="GO" id="GO:0004791">
    <property type="term" value="F:thioredoxin-disulfide reductase (NADPH) activity"/>
    <property type="evidence" value="ECO:0007669"/>
    <property type="project" value="UniProtKB-EC"/>
</dbReference>
<name>A0A9Q9MQ84_9ACTN</name>
<evidence type="ECO:0000256" key="3">
    <source>
        <dbReference type="ARBA" id="ARBA00048132"/>
    </source>
</evidence>
<dbReference type="Proteomes" id="UP001058003">
    <property type="component" value="Chromosome"/>
</dbReference>
<evidence type="ECO:0000313" key="7">
    <source>
        <dbReference type="Proteomes" id="UP001058003"/>
    </source>
</evidence>
<evidence type="ECO:0000256" key="1">
    <source>
        <dbReference type="ARBA" id="ARBA00022630"/>
    </source>
</evidence>
<dbReference type="PRINTS" id="PR00368">
    <property type="entry name" value="FADPNR"/>
</dbReference>
<feature type="region of interest" description="Disordered" evidence="4">
    <location>
        <begin position="84"/>
        <end position="103"/>
    </location>
</feature>
<accession>A0A9Q9MQ84</accession>
<keyword evidence="2" id="KW-0560">Oxidoreductase</keyword>
<keyword evidence="7" id="KW-1185">Reference proteome</keyword>
<feature type="compositionally biased region" description="Basic and acidic residues" evidence="4">
    <location>
        <begin position="93"/>
        <end position="103"/>
    </location>
</feature>
<dbReference type="KEGG" id="daur:Daura_14850"/>
<reference evidence="6" key="1">
    <citation type="submission" date="2021-04" db="EMBL/GenBank/DDBJ databases">
        <title>Dactylosporangium aurantiacum NRRL B-8018 full assembly.</title>
        <authorList>
            <person name="Hartkoorn R.C."/>
            <person name="Beaudoing E."/>
            <person name="Hot D."/>
        </authorList>
    </citation>
    <scope>NUCLEOTIDE SEQUENCE</scope>
    <source>
        <strain evidence="6">NRRL B-8018</strain>
    </source>
</reference>
<comment type="catalytic activity">
    <reaction evidence="3">
        <text>[thioredoxin]-dithiol + NADP(+) = [thioredoxin]-disulfide + NADPH + H(+)</text>
        <dbReference type="Rhea" id="RHEA:20345"/>
        <dbReference type="Rhea" id="RHEA-COMP:10698"/>
        <dbReference type="Rhea" id="RHEA-COMP:10700"/>
        <dbReference type="ChEBI" id="CHEBI:15378"/>
        <dbReference type="ChEBI" id="CHEBI:29950"/>
        <dbReference type="ChEBI" id="CHEBI:50058"/>
        <dbReference type="ChEBI" id="CHEBI:57783"/>
        <dbReference type="ChEBI" id="CHEBI:58349"/>
        <dbReference type="EC" id="1.8.1.9"/>
    </reaction>
</comment>
<evidence type="ECO:0000256" key="4">
    <source>
        <dbReference type="SAM" id="MobiDB-lite"/>
    </source>
</evidence>
<keyword evidence="1" id="KW-0285">Flavoprotein</keyword>
<dbReference type="Gene3D" id="3.50.50.60">
    <property type="entry name" value="FAD/NAD(P)-binding domain"/>
    <property type="match status" value="2"/>
</dbReference>
<dbReference type="InterPro" id="IPR050097">
    <property type="entry name" value="Ferredoxin-NADP_redctase_2"/>
</dbReference>
<evidence type="ECO:0000256" key="2">
    <source>
        <dbReference type="ARBA" id="ARBA00023002"/>
    </source>
</evidence>
<dbReference type="Pfam" id="PF07992">
    <property type="entry name" value="Pyr_redox_2"/>
    <property type="match status" value="1"/>
</dbReference>
<organism evidence="6 7">
    <name type="scientific">Dactylosporangium aurantiacum</name>
    <dbReference type="NCBI Taxonomy" id="35754"/>
    <lineage>
        <taxon>Bacteria</taxon>
        <taxon>Bacillati</taxon>
        <taxon>Actinomycetota</taxon>
        <taxon>Actinomycetes</taxon>
        <taxon>Micromonosporales</taxon>
        <taxon>Micromonosporaceae</taxon>
        <taxon>Dactylosporangium</taxon>
    </lineage>
</organism>
<dbReference type="EMBL" id="CP073767">
    <property type="protein sequence ID" value="UWZ57327.1"/>
    <property type="molecule type" value="Genomic_DNA"/>
</dbReference>
<dbReference type="PRINTS" id="PR00469">
    <property type="entry name" value="PNDRDTASEII"/>
</dbReference>